<dbReference type="PANTHER" id="PTHR39683:SF4">
    <property type="entry name" value="COENZYME Q-BINDING PROTEIN COQ10 START DOMAIN-CONTAINING PROTEIN"/>
    <property type="match status" value="1"/>
</dbReference>
<evidence type="ECO:0008006" key="3">
    <source>
        <dbReference type="Google" id="ProtNLM"/>
    </source>
</evidence>
<name>N0DZ07_9MICO</name>
<gene>
    <name evidence="1" type="ORF">BN10_360030</name>
</gene>
<dbReference type="InterPro" id="IPR019587">
    <property type="entry name" value="Polyketide_cyclase/dehydratase"/>
</dbReference>
<comment type="caution">
    <text evidence="1">The sequence shown here is derived from an EMBL/GenBank/DDBJ whole genome shotgun (WGS) entry which is preliminary data.</text>
</comment>
<dbReference type="CDD" id="cd07819">
    <property type="entry name" value="SRPBCC_2"/>
    <property type="match status" value="1"/>
</dbReference>
<dbReference type="OrthoDB" id="5243015at2"/>
<sequence>MADSTTSSIEIAAEPAAVLDVIADFEAYPQWAGQVKSVTVLTEDGDGWADQVEYVLDAGAIKDTYVLKYDWDAIEADGTGSVSWSLVRAGVLTALNGTYALTGKAKGPTKVTYDLEVDLKIPMIGMLKRKAEKVITDTALKELKKRVESMKA</sequence>
<dbReference type="InterPro" id="IPR023393">
    <property type="entry name" value="START-like_dom_sf"/>
</dbReference>
<accession>N0DZ07</accession>
<organism evidence="1 2">
    <name type="scientific">Phycicoccus elongatus Lp2</name>
    <dbReference type="NCBI Taxonomy" id="1193181"/>
    <lineage>
        <taxon>Bacteria</taxon>
        <taxon>Bacillati</taxon>
        <taxon>Actinomycetota</taxon>
        <taxon>Actinomycetes</taxon>
        <taxon>Micrococcales</taxon>
        <taxon>Intrasporangiaceae</taxon>
        <taxon>Phycicoccus</taxon>
    </lineage>
</organism>
<dbReference type="Pfam" id="PF10604">
    <property type="entry name" value="Polyketide_cyc2"/>
    <property type="match status" value="1"/>
</dbReference>
<dbReference type="STRING" id="1193181.BN10_360030"/>
<dbReference type="RefSeq" id="WP_010849715.1">
    <property type="nucleotide sequence ID" value="NZ_HF570956.1"/>
</dbReference>
<dbReference type="SUPFAM" id="SSF55961">
    <property type="entry name" value="Bet v1-like"/>
    <property type="match status" value="1"/>
</dbReference>
<dbReference type="HOGENOM" id="CLU_128243_0_0_11"/>
<evidence type="ECO:0000313" key="1">
    <source>
        <dbReference type="EMBL" id="CCH69823.1"/>
    </source>
</evidence>
<dbReference type="eggNOG" id="COG2867">
    <property type="taxonomic scope" value="Bacteria"/>
</dbReference>
<reference evidence="1 2" key="1">
    <citation type="journal article" date="2013" name="ISME J.">
        <title>A metabolic model for members of the genus Tetrasphaera involved in enhanced biological phosphorus removal.</title>
        <authorList>
            <person name="Kristiansen R."/>
            <person name="Nguyen H.T.T."/>
            <person name="Saunders A.M."/>
            <person name="Nielsen J.L."/>
            <person name="Wimmer R."/>
            <person name="Le V.Q."/>
            <person name="McIlroy S.J."/>
            <person name="Petrovski S."/>
            <person name="Seviour R.J."/>
            <person name="Calteau A."/>
            <person name="Nielsen K.L."/>
            <person name="Nielsen P.H."/>
        </authorList>
    </citation>
    <scope>NUCLEOTIDE SEQUENCE [LARGE SCALE GENOMIC DNA]</scope>
    <source>
        <strain evidence="1 2">Lp2</strain>
    </source>
</reference>
<dbReference type="AlphaFoldDB" id="N0DZ07"/>
<dbReference type="Gene3D" id="3.30.530.20">
    <property type="match status" value="1"/>
</dbReference>
<dbReference type="EMBL" id="CAIZ01000104">
    <property type="protein sequence ID" value="CCH69823.1"/>
    <property type="molecule type" value="Genomic_DNA"/>
</dbReference>
<dbReference type="Proteomes" id="UP000013167">
    <property type="component" value="Unassembled WGS sequence"/>
</dbReference>
<proteinExistence type="predicted"/>
<dbReference type="PANTHER" id="PTHR39683">
    <property type="entry name" value="CONSERVED PROTEIN TB16.3"/>
    <property type="match status" value="1"/>
</dbReference>
<keyword evidence="2" id="KW-1185">Reference proteome</keyword>
<evidence type="ECO:0000313" key="2">
    <source>
        <dbReference type="Proteomes" id="UP000013167"/>
    </source>
</evidence>
<protein>
    <recommendedName>
        <fullName evidence="3">Cyclase/dehydrase</fullName>
    </recommendedName>
</protein>